<comment type="caution">
    <text evidence="3">The sequence shown here is derived from an EMBL/GenBank/DDBJ whole genome shotgun (WGS) entry which is preliminary data.</text>
</comment>
<feature type="domain" description="PiggyBac transposable element-derived protein" evidence="2">
    <location>
        <begin position="1"/>
        <end position="50"/>
    </location>
</feature>
<reference evidence="3 4" key="1">
    <citation type="submission" date="2023-02" db="EMBL/GenBank/DDBJ databases">
        <title>LHISI_Scaffold_Assembly.</title>
        <authorList>
            <person name="Stuart O.P."/>
            <person name="Cleave R."/>
            <person name="Magrath M.J.L."/>
            <person name="Mikheyev A.S."/>
        </authorList>
    </citation>
    <scope>NUCLEOTIDE SEQUENCE [LARGE SCALE GENOMIC DNA]</scope>
    <source>
        <strain evidence="3">Daus_M_001</strain>
        <tissue evidence="3">Leg muscle</tissue>
    </source>
</reference>
<dbReference type="PANTHER" id="PTHR46599">
    <property type="entry name" value="PIGGYBAC TRANSPOSABLE ELEMENT-DERIVED PROTEIN 4"/>
    <property type="match status" value="1"/>
</dbReference>
<sequence>MLVPFRGRCAFRMYMKNKRNKYGLKVLCFCDSKWHYLLHVFLYCREENSPNPQIIEFCNSTKGGVDGFDQKVANYSVNRRTRRLPMAIFYAMIDITGVYSSVFFTTKLCKEKFQRRDFIISLRKSLINNHISRRLSEARLPRTPSMPMENVIGKPAQAAVAPEMR</sequence>
<keyword evidence="4" id="KW-1185">Reference proteome</keyword>
<dbReference type="PANTHER" id="PTHR46599:SF3">
    <property type="entry name" value="PIGGYBAC TRANSPOSABLE ELEMENT-DERIVED PROTEIN 4"/>
    <property type="match status" value="1"/>
</dbReference>
<keyword evidence="1" id="KW-1133">Transmembrane helix</keyword>
<evidence type="ECO:0000313" key="3">
    <source>
        <dbReference type="EMBL" id="KAJ8892072.1"/>
    </source>
</evidence>
<keyword evidence="1" id="KW-0472">Membrane</keyword>
<name>A0ABQ9I6D4_9NEOP</name>
<gene>
    <name evidence="3" type="ORF">PR048_004648</name>
</gene>
<keyword evidence="1" id="KW-0812">Transmembrane</keyword>
<proteinExistence type="predicted"/>
<organism evidence="3 4">
    <name type="scientific">Dryococelus australis</name>
    <dbReference type="NCBI Taxonomy" id="614101"/>
    <lineage>
        <taxon>Eukaryota</taxon>
        <taxon>Metazoa</taxon>
        <taxon>Ecdysozoa</taxon>
        <taxon>Arthropoda</taxon>
        <taxon>Hexapoda</taxon>
        <taxon>Insecta</taxon>
        <taxon>Pterygota</taxon>
        <taxon>Neoptera</taxon>
        <taxon>Polyneoptera</taxon>
        <taxon>Phasmatodea</taxon>
        <taxon>Verophasmatodea</taxon>
        <taxon>Anareolatae</taxon>
        <taxon>Phasmatidae</taxon>
        <taxon>Eurycanthinae</taxon>
        <taxon>Dryococelus</taxon>
    </lineage>
</organism>
<evidence type="ECO:0000256" key="1">
    <source>
        <dbReference type="SAM" id="Phobius"/>
    </source>
</evidence>
<accession>A0ABQ9I6D4</accession>
<dbReference type="InterPro" id="IPR029526">
    <property type="entry name" value="PGBD"/>
</dbReference>
<dbReference type="EMBL" id="JARBHB010000002">
    <property type="protein sequence ID" value="KAJ8892072.1"/>
    <property type="molecule type" value="Genomic_DNA"/>
</dbReference>
<dbReference type="Pfam" id="PF13843">
    <property type="entry name" value="DDE_Tnp_1_7"/>
    <property type="match status" value="1"/>
</dbReference>
<evidence type="ECO:0000259" key="2">
    <source>
        <dbReference type="Pfam" id="PF13843"/>
    </source>
</evidence>
<evidence type="ECO:0000313" key="4">
    <source>
        <dbReference type="Proteomes" id="UP001159363"/>
    </source>
</evidence>
<feature type="transmembrane region" description="Helical" evidence="1">
    <location>
        <begin position="87"/>
        <end position="106"/>
    </location>
</feature>
<dbReference type="Proteomes" id="UP001159363">
    <property type="component" value="Chromosome 2"/>
</dbReference>
<protein>
    <recommendedName>
        <fullName evidence="2">PiggyBac transposable element-derived protein domain-containing protein</fullName>
    </recommendedName>
</protein>